<evidence type="ECO:0000313" key="2">
    <source>
        <dbReference type="Proteomes" id="UP000008722"/>
    </source>
</evidence>
<dbReference type="SUPFAM" id="SSF56219">
    <property type="entry name" value="DNase I-like"/>
    <property type="match status" value="1"/>
</dbReference>
<gene>
    <name evidence="1" type="ordered locus">Ocepr_1179</name>
</gene>
<dbReference type="Proteomes" id="UP000008722">
    <property type="component" value="Chromosome"/>
</dbReference>
<keyword evidence="2" id="KW-1185">Reference proteome</keyword>
<protein>
    <submittedName>
        <fullName evidence="1">Uncharacterized protein</fullName>
    </submittedName>
</protein>
<reference evidence="1 2" key="2">
    <citation type="journal article" date="2011" name="Stand. Genomic Sci.">
        <title>Complete genome sequence of Oceanithermus profundus type strain (506).</title>
        <authorList>
            <person name="Pati A."/>
            <person name="Zhang X."/>
            <person name="Lapidus A."/>
            <person name="Nolan M."/>
            <person name="Lucas S."/>
            <person name="Del Rio T.G."/>
            <person name="Tice H."/>
            <person name="Cheng J.F."/>
            <person name="Tapia R."/>
            <person name="Han C."/>
            <person name="Goodwin L."/>
            <person name="Pitluck S."/>
            <person name="Liolios K."/>
            <person name="Pagani I."/>
            <person name="Ivanova N."/>
            <person name="Mavromatis K."/>
            <person name="Chen A."/>
            <person name="Palaniappan K."/>
            <person name="Hauser L."/>
            <person name="Jeffries C.D."/>
            <person name="Brambilla E.M."/>
            <person name="Rohl A."/>
            <person name="Mwirichia R."/>
            <person name="Rohde M."/>
            <person name="Tindall B.J."/>
            <person name="Sikorski J."/>
            <person name="Wirth R."/>
            <person name="Goker M."/>
            <person name="Woyke T."/>
            <person name="Detter J.C."/>
            <person name="Bristow J."/>
            <person name="Eisen J.A."/>
            <person name="Markowitz V."/>
            <person name="Hugenholtz P."/>
            <person name="Kyrpides N.C."/>
            <person name="Klenk H.P."/>
            <person name="Land M."/>
        </authorList>
    </citation>
    <scope>NUCLEOTIDE SEQUENCE [LARGE SCALE GENOMIC DNA]</scope>
    <source>
        <strain evidence="2">DSM 14977 / NBRC 100410 / VKM B-2274 / 506</strain>
    </source>
</reference>
<organism evidence="1 2">
    <name type="scientific">Oceanithermus profundus (strain DSM 14977 / NBRC 100410 / VKM B-2274 / 506)</name>
    <dbReference type="NCBI Taxonomy" id="670487"/>
    <lineage>
        <taxon>Bacteria</taxon>
        <taxon>Thermotogati</taxon>
        <taxon>Deinococcota</taxon>
        <taxon>Deinococci</taxon>
        <taxon>Thermales</taxon>
        <taxon>Thermaceae</taxon>
        <taxon>Oceanithermus</taxon>
    </lineage>
</organism>
<sequence length="721" mass="79307" precursor="true">MKTTNIRSYRAIAVVLALVVLAMVSCNQDKGPSAGELIPPSGGAVALPGNEVFVSVAPGIVEEPIRVRIEKVGPEDAPGPITKGVTVIKGVKVSLPGYDYSKPYAGNFKGRQLLVAFKAEGFVEEPNLFGDYYTAVCFWDDFEGRGTSGVLSWACRYGAESKIYDIQGEHYYFYWLDVVPPRGRYLYLVQYPKELSRRNCEAIGGVFKDDEIAPRCSLGAGLAEHAVASMGAWIRVKARQAQTLETDGGLKVVSVNLGDRELEYDVVCTIEGCFPVIRPNDHYWKFDPTDDKKWEYLWDSLLKQKRAHIYIFQEMMVEKYYCASEKIEEPNQHFCNGRTPRTNYMVAALLEAFGANWRDHWDYVCKAYECIVVNTDKVQFVDKNDPNLTRYVSFRWENGQVVEGDENDADSGILFATVWVKDEDGTWREAVLANDHLPSPLERHGAELRKAALLHQNNAMYQGQGGYPYSLDRKHSAKPLGSGFLPSTPVIKCGDMNTNAASSMIGAKPDQLALLTSVAFACPPDANITQDTSGYFSPYMRVDGDFYSTVAGGKMFDVCATTGEYLGNSGVATTSGTTFDGVGVDHNAIQAVLQHIDDSETVDVTVSLCPELADKAGLNGDGDRLNVPTCAWLAGQNYAMFDGPLSLQLETGADGKLHMKVPKALFDKGFLARVKGGTHSGLVESEYKCSAATGKCCKNEFSPDREFLPIGPGQTEYEICN</sequence>
<reference evidence="2" key="1">
    <citation type="submission" date="2010-11" db="EMBL/GenBank/DDBJ databases">
        <title>The complete sequence of chromosome of Oceanithermus profundus DSM 14977.</title>
        <authorList>
            <consortium name="US DOE Joint Genome Institute (JGI-PGF)"/>
            <person name="Lucas S."/>
            <person name="Copeland A."/>
            <person name="Lapidus A."/>
            <person name="Bruce D."/>
            <person name="Goodwin L."/>
            <person name="Pitluck S."/>
            <person name="Kyrpides N."/>
            <person name="Mavromatis K."/>
            <person name="Pagani I."/>
            <person name="Ivanova N."/>
            <person name="Zhang X."/>
            <person name="Brettin T."/>
            <person name="Detter J.C."/>
            <person name="Tapia R."/>
            <person name="Han C."/>
            <person name="Land M."/>
            <person name="Hauser L."/>
            <person name="Markowitz V."/>
            <person name="Cheng J.-F."/>
            <person name="Hugenholtz P."/>
            <person name="Woyke T."/>
            <person name="Wu D."/>
            <person name="Tindall B."/>
            <person name="Faehnrich R."/>
            <person name="Brambilla E."/>
            <person name="Klenk H.-P."/>
            <person name="Eisen J.A."/>
        </authorList>
    </citation>
    <scope>NUCLEOTIDE SEQUENCE [LARGE SCALE GENOMIC DNA]</scope>
    <source>
        <strain evidence="2">DSM 14977 / NBRC 100410 / VKM B-2274 / 506</strain>
    </source>
</reference>
<proteinExistence type="predicted"/>
<dbReference type="EMBL" id="CP002361">
    <property type="protein sequence ID" value="ADR36636.1"/>
    <property type="molecule type" value="Genomic_DNA"/>
</dbReference>
<dbReference type="PROSITE" id="PS51257">
    <property type="entry name" value="PROKAR_LIPOPROTEIN"/>
    <property type="match status" value="1"/>
</dbReference>
<dbReference type="KEGG" id="opr:Ocepr_1179"/>
<dbReference type="HOGENOM" id="CLU_383480_0_0_0"/>
<dbReference type="STRING" id="670487.Ocepr_1179"/>
<dbReference type="InterPro" id="IPR036691">
    <property type="entry name" value="Endo/exonu/phosph_ase_sf"/>
</dbReference>
<name>E4U8F6_OCEP5</name>
<accession>E4U8F6</accession>
<dbReference type="AlphaFoldDB" id="E4U8F6"/>
<dbReference type="Gene3D" id="3.60.10.10">
    <property type="entry name" value="Endonuclease/exonuclease/phosphatase"/>
    <property type="match status" value="1"/>
</dbReference>
<evidence type="ECO:0000313" key="1">
    <source>
        <dbReference type="EMBL" id="ADR36636.1"/>
    </source>
</evidence>